<organism evidence="6 7">
    <name type="scientific">Actinoplanes sandaracinus</name>
    <dbReference type="NCBI Taxonomy" id="3045177"/>
    <lineage>
        <taxon>Bacteria</taxon>
        <taxon>Bacillati</taxon>
        <taxon>Actinomycetota</taxon>
        <taxon>Actinomycetes</taxon>
        <taxon>Micromonosporales</taxon>
        <taxon>Micromonosporaceae</taxon>
        <taxon>Actinoplanes</taxon>
    </lineage>
</organism>
<evidence type="ECO:0000256" key="4">
    <source>
        <dbReference type="ARBA" id="ARBA00023163"/>
    </source>
</evidence>
<dbReference type="InterPro" id="IPR036388">
    <property type="entry name" value="WH-like_DNA-bd_sf"/>
</dbReference>
<reference evidence="6 7" key="1">
    <citation type="submission" date="2023-05" db="EMBL/GenBank/DDBJ databases">
        <title>Actinoplanes sp. NEAU-A12 genome sequencing.</title>
        <authorList>
            <person name="Wang Z.-S."/>
        </authorList>
    </citation>
    <scope>NUCLEOTIDE SEQUENCE [LARGE SCALE GENOMIC DNA]</scope>
    <source>
        <strain evidence="6 7">NEAU-A12</strain>
    </source>
</reference>
<dbReference type="PANTHER" id="PTHR30126:SF40">
    <property type="entry name" value="HTH-TYPE TRANSCRIPTIONAL REGULATOR GLTR"/>
    <property type="match status" value="1"/>
</dbReference>
<keyword evidence="7" id="KW-1185">Reference proteome</keyword>
<keyword evidence="3" id="KW-0238">DNA-binding</keyword>
<sequence>MNQRELEAFVTVAKFGRMDLAARALGYSQPAISYQIQCLEQALGVKLFVRNSTGTAITASGAIMLPSVKAVLALMNGIKHTVSQRPAHSTAVPAGRLPQ</sequence>
<dbReference type="EMBL" id="JASCTH010000006">
    <property type="protein sequence ID" value="MDI6099146.1"/>
    <property type="molecule type" value="Genomic_DNA"/>
</dbReference>
<keyword evidence="4" id="KW-0804">Transcription</keyword>
<evidence type="ECO:0000313" key="7">
    <source>
        <dbReference type="Proteomes" id="UP001241758"/>
    </source>
</evidence>
<dbReference type="PRINTS" id="PR00039">
    <property type="entry name" value="HTHLYSR"/>
</dbReference>
<dbReference type="InterPro" id="IPR000847">
    <property type="entry name" value="LysR_HTH_N"/>
</dbReference>
<proteinExistence type="inferred from homology"/>
<evidence type="ECO:0000256" key="1">
    <source>
        <dbReference type="ARBA" id="ARBA00009437"/>
    </source>
</evidence>
<dbReference type="Proteomes" id="UP001241758">
    <property type="component" value="Unassembled WGS sequence"/>
</dbReference>
<feature type="domain" description="HTH lysR-type" evidence="5">
    <location>
        <begin position="1"/>
        <end position="58"/>
    </location>
</feature>
<accession>A0ABT6WHE3</accession>
<comment type="similarity">
    <text evidence="1">Belongs to the LysR transcriptional regulatory family.</text>
</comment>
<evidence type="ECO:0000259" key="5">
    <source>
        <dbReference type="PROSITE" id="PS50931"/>
    </source>
</evidence>
<name>A0ABT6WHE3_9ACTN</name>
<dbReference type="Gene3D" id="1.10.10.10">
    <property type="entry name" value="Winged helix-like DNA-binding domain superfamily/Winged helix DNA-binding domain"/>
    <property type="match status" value="1"/>
</dbReference>
<dbReference type="SUPFAM" id="SSF46785">
    <property type="entry name" value="Winged helix' DNA-binding domain"/>
    <property type="match status" value="1"/>
</dbReference>
<dbReference type="Pfam" id="PF00126">
    <property type="entry name" value="HTH_1"/>
    <property type="match status" value="1"/>
</dbReference>
<dbReference type="RefSeq" id="WP_282759169.1">
    <property type="nucleotide sequence ID" value="NZ_JASCTH010000006.1"/>
</dbReference>
<dbReference type="InterPro" id="IPR036390">
    <property type="entry name" value="WH_DNA-bd_sf"/>
</dbReference>
<gene>
    <name evidence="6" type="ORF">QLQ12_11110</name>
</gene>
<dbReference type="PROSITE" id="PS50931">
    <property type="entry name" value="HTH_LYSR"/>
    <property type="match status" value="1"/>
</dbReference>
<protein>
    <submittedName>
        <fullName evidence="6">LysR family transcriptional regulator</fullName>
    </submittedName>
</protein>
<dbReference type="PANTHER" id="PTHR30126">
    <property type="entry name" value="HTH-TYPE TRANSCRIPTIONAL REGULATOR"/>
    <property type="match status" value="1"/>
</dbReference>
<evidence type="ECO:0000313" key="6">
    <source>
        <dbReference type="EMBL" id="MDI6099146.1"/>
    </source>
</evidence>
<keyword evidence="2" id="KW-0805">Transcription regulation</keyword>
<evidence type="ECO:0000256" key="3">
    <source>
        <dbReference type="ARBA" id="ARBA00023125"/>
    </source>
</evidence>
<comment type="caution">
    <text evidence="6">The sequence shown here is derived from an EMBL/GenBank/DDBJ whole genome shotgun (WGS) entry which is preliminary data.</text>
</comment>
<evidence type="ECO:0000256" key="2">
    <source>
        <dbReference type="ARBA" id="ARBA00023015"/>
    </source>
</evidence>